<keyword evidence="4" id="KW-1185">Reference proteome</keyword>
<gene>
    <name evidence="3" type="primary">glk</name>
    <name evidence="3" type="ORF">Psi02_39810</name>
</gene>
<reference evidence="3" key="1">
    <citation type="submission" date="2021-01" db="EMBL/GenBank/DDBJ databases">
        <title>Whole genome shotgun sequence of Planotetraspora silvatica NBRC 100141.</title>
        <authorList>
            <person name="Komaki H."/>
            <person name="Tamura T."/>
        </authorList>
    </citation>
    <scope>NUCLEOTIDE SEQUENCE</scope>
    <source>
        <strain evidence="3">NBRC 100141</strain>
    </source>
</reference>
<dbReference type="Gene3D" id="3.30.420.40">
    <property type="match status" value="2"/>
</dbReference>
<proteinExistence type="inferred from homology"/>
<feature type="compositionally biased region" description="Low complexity" evidence="2">
    <location>
        <begin position="41"/>
        <end position="57"/>
    </location>
</feature>
<evidence type="ECO:0000313" key="4">
    <source>
        <dbReference type="Proteomes" id="UP000644610"/>
    </source>
</evidence>
<dbReference type="EMBL" id="BOOQ01000026">
    <property type="protein sequence ID" value="GII47557.1"/>
    <property type="molecule type" value="Genomic_DNA"/>
</dbReference>
<evidence type="ECO:0000256" key="1">
    <source>
        <dbReference type="ARBA" id="ARBA00006479"/>
    </source>
</evidence>
<protein>
    <submittedName>
        <fullName evidence="3">Glucokinase</fullName>
    </submittedName>
</protein>
<dbReference type="Pfam" id="PF00480">
    <property type="entry name" value="ROK"/>
    <property type="match status" value="1"/>
</dbReference>
<evidence type="ECO:0000313" key="3">
    <source>
        <dbReference type="EMBL" id="GII47557.1"/>
    </source>
</evidence>
<evidence type="ECO:0000256" key="2">
    <source>
        <dbReference type="SAM" id="MobiDB-lite"/>
    </source>
</evidence>
<sequence length="355" mass="36003">MSDSTQPLPYVLGIDFGGTKVALTVAPLSAAGVPPGVASGVSGASGASGAAPDAAPGTERGTALPVTRLETRGFEGAAEVVRRTVLACRSLLASQPGDLVAVGVSTFGIVRDGVVRLAPNVPGWEGLPLPGLLREEFGGTPVFVANDVKAATAAELRWGNLAGVRDGIYLNLGTGLAAGLVVDGRVTRGAHGAAGEIAYLARHADDLRVPRPAAGPGGVTERQQEVSEPAAARAHLEEYISGVALAERGTELLGSPVTAAQLFERGDEPRVRTLLDDAFDALGLALANLCVALDPSRVVVGGGMMGAASLIMPHLREAVRQAVPYPPEIVAARFVDDAPLYGALALALDGDTPAG</sequence>
<dbReference type="Proteomes" id="UP000644610">
    <property type="component" value="Unassembled WGS sequence"/>
</dbReference>
<dbReference type="SUPFAM" id="SSF53067">
    <property type="entry name" value="Actin-like ATPase domain"/>
    <property type="match status" value="1"/>
</dbReference>
<accession>A0A8J3XML2</accession>
<dbReference type="InterPro" id="IPR000600">
    <property type="entry name" value="ROK"/>
</dbReference>
<organism evidence="3 4">
    <name type="scientific">Planotetraspora silvatica</name>
    <dbReference type="NCBI Taxonomy" id="234614"/>
    <lineage>
        <taxon>Bacteria</taxon>
        <taxon>Bacillati</taxon>
        <taxon>Actinomycetota</taxon>
        <taxon>Actinomycetes</taxon>
        <taxon>Streptosporangiales</taxon>
        <taxon>Streptosporangiaceae</taxon>
        <taxon>Planotetraspora</taxon>
    </lineage>
</organism>
<name>A0A8J3XML2_9ACTN</name>
<dbReference type="PANTHER" id="PTHR18964:SF149">
    <property type="entry name" value="BIFUNCTIONAL UDP-N-ACETYLGLUCOSAMINE 2-EPIMERASE_N-ACETYLMANNOSAMINE KINASE"/>
    <property type="match status" value="1"/>
</dbReference>
<dbReference type="InterPro" id="IPR043129">
    <property type="entry name" value="ATPase_NBD"/>
</dbReference>
<feature type="region of interest" description="Disordered" evidence="2">
    <location>
        <begin position="41"/>
        <end position="63"/>
    </location>
</feature>
<comment type="caution">
    <text evidence="3">The sequence shown here is derived from an EMBL/GenBank/DDBJ whole genome shotgun (WGS) entry which is preliminary data.</text>
</comment>
<dbReference type="RefSeq" id="WP_203976195.1">
    <property type="nucleotide sequence ID" value="NZ_BAAAKY010000050.1"/>
</dbReference>
<dbReference type="AlphaFoldDB" id="A0A8J3XML2"/>
<comment type="similarity">
    <text evidence="1">Belongs to the ROK (NagC/XylR) family.</text>
</comment>
<dbReference type="PANTHER" id="PTHR18964">
    <property type="entry name" value="ROK (REPRESSOR, ORF, KINASE) FAMILY"/>
    <property type="match status" value="1"/>
</dbReference>